<dbReference type="PROSITE" id="PS00086">
    <property type="entry name" value="CYTOCHROME_P450"/>
    <property type="match status" value="1"/>
</dbReference>
<keyword evidence="8" id="KW-0492">Microsome</keyword>
<keyword evidence="12" id="KW-0472">Membrane</keyword>
<feature type="binding site" description="axial binding residue" evidence="13">
    <location>
        <position position="86"/>
    </location>
    <ligand>
        <name>heme</name>
        <dbReference type="ChEBI" id="CHEBI:30413"/>
    </ligand>
    <ligandPart>
        <name>Fe</name>
        <dbReference type="ChEBI" id="CHEBI:18248"/>
    </ligandPart>
</feature>
<keyword evidence="7" id="KW-0256">Endoplasmic reticulum</keyword>
<dbReference type="Gene3D" id="1.10.630.10">
    <property type="entry name" value="Cytochrome P450"/>
    <property type="match status" value="1"/>
</dbReference>
<dbReference type="InterPro" id="IPR017972">
    <property type="entry name" value="Cyt_P450_CS"/>
</dbReference>
<evidence type="ECO:0000256" key="6">
    <source>
        <dbReference type="ARBA" id="ARBA00022723"/>
    </source>
</evidence>
<evidence type="ECO:0000256" key="11">
    <source>
        <dbReference type="ARBA" id="ARBA00023033"/>
    </source>
</evidence>
<evidence type="ECO:0000256" key="13">
    <source>
        <dbReference type="PIRSR" id="PIRSR602401-1"/>
    </source>
</evidence>
<comment type="similarity">
    <text evidence="4 14">Belongs to the cytochrome P450 family.</text>
</comment>
<evidence type="ECO:0000256" key="8">
    <source>
        <dbReference type="ARBA" id="ARBA00022848"/>
    </source>
</evidence>
<dbReference type="InterPro" id="IPR002401">
    <property type="entry name" value="Cyt_P450_E_grp-I"/>
</dbReference>
<feature type="non-terminal residue" evidence="16">
    <location>
        <position position="1"/>
    </location>
</feature>
<evidence type="ECO:0000256" key="10">
    <source>
        <dbReference type="ARBA" id="ARBA00023004"/>
    </source>
</evidence>
<evidence type="ECO:0000256" key="7">
    <source>
        <dbReference type="ARBA" id="ARBA00022824"/>
    </source>
</evidence>
<keyword evidence="11 14" id="KW-0503">Monooxygenase</keyword>
<dbReference type="InterPro" id="IPR001128">
    <property type="entry name" value="Cyt_P450"/>
</dbReference>
<gene>
    <name evidence="16" type="primary">LOC114345384</name>
</gene>
<feature type="region of interest" description="Disordered" evidence="15">
    <location>
        <begin position="49"/>
        <end position="76"/>
    </location>
</feature>
<proteinExistence type="inferred from homology"/>
<keyword evidence="9 14" id="KW-0560">Oxidoreductase</keyword>
<dbReference type="InParanoid" id="A0A6P7GR05"/>
<evidence type="ECO:0000256" key="14">
    <source>
        <dbReference type="RuleBase" id="RU000461"/>
    </source>
</evidence>
<dbReference type="GO" id="GO:0005789">
    <property type="term" value="C:endoplasmic reticulum membrane"/>
    <property type="evidence" value="ECO:0007669"/>
    <property type="project" value="UniProtKB-SubCell"/>
</dbReference>
<protein>
    <submittedName>
        <fullName evidence="16">Cytochrome P450 6k1-like</fullName>
    </submittedName>
</protein>
<dbReference type="GO" id="GO:0004497">
    <property type="term" value="F:monooxygenase activity"/>
    <property type="evidence" value="ECO:0007669"/>
    <property type="project" value="UniProtKB-KW"/>
</dbReference>
<dbReference type="InterPro" id="IPR036396">
    <property type="entry name" value="Cyt_P450_sf"/>
</dbReference>
<comment type="subcellular location">
    <subcellularLocation>
        <location evidence="3">Endoplasmic reticulum membrane</location>
        <topology evidence="3">Peripheral membrane protein</topology>
    </subcellularLocation>
    <subcellularLocation>
        <location evidence="2">Microsome membrane</location>
        <topology evidence="2">Peripheral membrane protein</topology>
    </subcellularLocation>
</comment>
<dbReference type="AlphaFoldDB" id="A0A6P7GR05"/>
<evidence type="ECO:0000256" key="15">
    <source>
        <dbReference type="SAM" id="MobiDB-lite"/>
    </source>
</evidence>
<dbReference type="GO" id="GO:0016705">
    <property type="term" value="F:oxidoreductase activity, acting on paired donors, with incorporation or reduction of molecular oxygen"/>
    <property type="evidence" value="ECO:0007669"/>
    <property type="project" value="InterPro"/>
</dbReference>
<dbReference type="RefSeq" id="XP_028152004.1">
    <property type="nucleotide sequence ID" value="XM_028296203.1"/>
</dbReference>
<evidence type="ECO:0000256" key="9">
    <source>
        <dbReference type="ARBA" id="ARBA00023002"/>
    </source>
</evidence>
<keyword evidence="6 13" id="KW-0479">Metal-binding</keyword>
<reference evidence="16" key="1">
    <citation type="submission" date="2025-08" db="UniProtKB">
        <authorList>
            <consortium name="RefSeq"/>
        </authorList>
    </citation>
    <scope>IDENTIFICATION</scope>
    <source>
        <tissue evidence="16">Whole insect</tissue>
    </source>
</reference>
<name>A0A6P7GR05_DIAVI</name>
<accession>A0A6P7GR05</accession>
<evidence type="ECO:0000256" key="2">
    <source>
        <dbReference type="ARBA" id="ARBA00004174"/>
    </source>
</evidence>
<evidence type="ECO:0000256" key="3">
    <source>
        <dbReference type="ARBA" id="ARBA00004406"/>
    </source>
</evidence>
<evidence type="ECO:0000256" key="5">
    <source>
        <dbReference type="ARBA" id="ARBA00022617"/>
    </source>
</evidence>
<dbReference type="Pfam" id="PF00067">
    <property type="entry name" value="p450"/>
    <property type="match status" value="1"/>
</dbReference>
<evidence type="ECO:0000256" key="4">
    <source>
        <dbReference type="ARBA" id="ARBA00010617"/>
    </source>
</evidence>
<dbReference type="GO" id="GO:0020037">
    <property type="term" value="F:heme binding"/>
    <property type="evidence" value="ECO:0007669"/>
    <property type="project" value="InterPro"/>
</dbReference>
<dbReference type="PANTHER" id="PTHR24292:SF100">
    <property type="entry name" value="CYTOCHROME P450 6A16, ISOFORM B-RELATED"/>
    <property type="match status" value="1"/>
</dbReference>
<sequence>LFIETLRKHPPASLTGRVCNTAYKVPGSDLIIEPGVKIRIPIQGIHRDPEYYPEPEKFDPERFSEENKATRPNGTFMPFGEGPRMCIGKHIFYYIDLHISSL</sequence>
<evidence type="ECO:0000313" key="16">
    <source>
        <dbReference type="RefSeq" id="XP_028152004.1"/>
    </source>
</evidence>
<dbReference type="PANTHER" id="PTHR24292">
    <property type="entry name" value="CYTOCHROME P450"/>
    <property type="match status" value="1"/>
</dbReference>
<evidence type="ECO:0000256" key="1">
    <source>
        <dbReference type="ARBA" id="ARBA00001971"/>
    </source>
</evidence>
<evidence type="ECO:0000256" key="12">
    <source>
        <dbReference type="ARBA" id="ARBA00023136"/>
    </source>
</evidence>
<comment type="cofactor">
    <cofactor evidence="1 13">
        <name>heme</name>
        <dbReference type="ChEBI" id="CHEBI:30413"/>
    </cofactor>
</comment>
<organism evidence="16">
    <name type="scientific">Diabrotica virgifera virgifera</name>
    <name type="common">western corn rootworm</name>
    <dbReference type="NCBI Taxonomy" id="50390"/>
    <lineage>
        <taxon>Eukaryota</taxon>
        <taxon>Metazoa</taxon>
        <taxon>Ecdysozoa</taxon>
        <taxon>Arthropoda</taxon>
        <taxon>Hexapoda</taxon>
        <taxon>Insecta</taxon>
        <taxon>Pterygota</taxon>
        <taxon>Neoptera</taxon>
        <taxon>Endopterygota</taxon>
        <taxon>Coleoptera</taxon>
        <taxon>Polyphaga</taxon>
        <taxon>Cucujiformia</taxon>
        <taxon>Chrysomeloidea</taxon>
        <taxon>Chrysomelidae</taxon>
        <taxon>Galerucinae</taxon>
        <taxon>Diabroticina</taxon>
        <taxon>Diabroticites</taxon>
        <taxon>Diabrotica</taxon>
    </lineage>
</organism>
<dbReference type="PRINTS" id="PR00463">
    <property type="entry name" value="EP450I"/>
</dbReference>
<feature type="compositionally biased region" description="Basic and acidic residues" evidence="15">
    <location>
        <begin position="49"/>
        <end position="69"/>
    </location>
</feature>
<dbReference type="InterPro" id="IPR050476">
    <property type="entry name" value="Insect_CytP450_Detox"/>
</dbReference>
<keyword evidence="5 13" id="KW-0349">Heme</keyword>
<dbReference type="SUPFAM" id="SSF48264">
    <property type="entry name" value="Cytochrome P450"/>
    <property type="match status" value="1"/>
</dbReference>
<dbReference type="GO" id="GO:0005506">
    <property type="term" value="F:iron ion binding"/>
    <property type="evidence" value="ECO:0007669"/>
    <property type="project" value="InterPro"/>
</dbReference>
<keyword evidence="10 13" id="KW-0408">Iron</keyword>